<dbReference type="EMBL" id="JAGIZQ010000001">
    <property type="protein sequence ID" value="KAH6649270.1"/>
    <property type="molecule type" value="Genomic_DNA"/>
</dbReference>
<evidence type="ECO:0000313" key="2">
    <source>
        <dbReference type="Proteomes" id="UP000724584"/>
    </source>
</evidence>
<protein>
    <submittedName>
        <fullName evidence="1">Uncharacterized protein</fullName>
    </submittedName>
</protein>
<sequence>MSSIEVAGSSSTNARANDQGLFQCGSCKRHYNRLDHLARHVRSHTNFKPHRCSICGKSFSRTDLLKRHVAAHDVRSAKVNNLSRGAADDVPGRVSQACRACAANHVRCTEAKPCRRCAEKGLECVYKNDDLLTPASPVGSQASEQSPTPSSMPSSGLEVQMAEAMPLNANYAEARDMPPRFPSQPLMGPSTPLQRGVPPQNAYQGTGPGPTMGPVVQHPFVDDYMDPHPDLPTGYTTPTFAEWNFLPGLWSAPNNLGMGVEQPFPGIDLDDLDLRFLDTYNTTIPFELGGPPLPEPSHMAPAMGMSSVPHPASSASEAFRNHHWRFRPNPKDHGAAEEHNLSLPSDTRDQPSPESQISFPRRVTPVRLGAAARDSILTIIVKSIRPENLHKAVASFPSVELLDTLIQFYLTSPHARADSFIHAASFNPNDKKSELLIAMAAAGAVLTSDATLTKLGYAMQECLRIAIPTHWESDNTLVRDLELTQAFLINLEIAMWSGHSRKVEITESFLQSPLTMVRRGGRFKKSSYPPVILDTNDPTASEETAWRTWIHQESFKRTAFRFVQHDLNSSMYLMVNPLVSYSELSLPLPCAPSLWAAPSSHQWTALLTQHPPLAHQPPPVADYLDDPGTFKFQSQFHHAHPILDLPIANEAFLACAWTLAWECIQLTSLQRSTSTITNPTPSNPNPNNPSNPNTASPTRPRRWNTFLLTSRREELLKLLEHFRLSLASDTPPPPPPPQLPPNHPHPYHTAAREVRMRLELILLHLHTPFEDVQIFAGIEGPDPARGAYASVLEWASSEAARRAICHAGQVLRFARGVGRGMLMGPGAVVMYQGSLVLWVWGLLAGGGHGGKNHGRGRGEDGEGGGVGVGSDAVWLDGEDDLALQRFTHFGVGTPCLGGLGSGDGRGGGVSLAEPEGVLGVVIGMLRDNYEGLPRPNLVERLLQLMEALQRSSAGMMEFHGQLNRQ</sequence>
<evidence type="ECO:0000313" key="1">
    <source>
        <dbReference type="EMBL" id="KAH6649270.1"/>
    </source>
</evidence>
<gene>
    <name evidence="1" type="ORF">F5144DRAFT_624519</name>
</gene>
<comment type="caution">
    <text evidence="1">The sequence shown here is derived from an EMBL/GenBank/DDBJ whole genome shotgun (WGS) entry which is preliminary data.</text>
</comment>
<accession>A0ACB7PLS3</accession>
<keyword evidence="2" id="KW-1185">Reference proteome</keyword>
<organism evidence="1 2">
    <name type="scientific">Chaetomium tenue</name>
    <dbReference type="NCBI Taxonomy" id="1854479"/>
    <lineage>
        <taxon>Eukaryota</taxon>
        <taxon>Fungi</taxon>
        <taxon>Dikarya</taxon>
        <taxon>Ascomycota</taxon>
        <taxon>Pezizomycotina</taxon>
        <taxon>Sordariomycetes</taxon>
        <taxon>Sordariomycetidae</taxon>
        <taxon>Sordariales</taxon>
        <taxon>Chaetomiaceae</taxon>
        <taxon>Chaetomium</taxon>
    </lineage>
</organism>
<name>A0ACB7PLS3_9PEZI</name>
<dbReference type="Proteomes" id="UP000724584">
    <property type="component" value="Unassembled WGS sequence"/>
</dbReference>
<reference evidence="1 2" key="1">
    <citation type="journal article" date="2021" name="Nat. Commun.">
        <title>Genetic determinants of endophytism in the Arabidopsis root mycobiome.</title>
        <authorList>
            <person name="Mesny F."/>
            <person name="Miyauchi S."/>
            <person name="Thiergart T."/>
            <person name="Pickel B."/>
            <person name="Atanasova L."/>
            <person name="Karlsson M."/>
            <person name="Huettel B."/>
            <person name="Barry K.W."/>
            <person name="Haridas S."/>
            <person name="Chen C."/>
            <person name="Bauer D."/>
            <person name="Andreopoulos W."/>
            <person name="Pangilinan J."/>
            <person name="LaButti K."/>
            <person name="Riley R."/>
            <person name="Lipzen A."/>
            <person name="Clum A."/>
            <person name="Drula E."/>
            <person name="Henrissat B."/>
            <person name="Kohler A."/>
            <person name="Grigoriev I.V."/>
            <person name="Martin F.M."/>
            <person name="Hacquard S."/>
        </authorList>
    </citation>
    <scope>NUCLEOTIDE SEQUENCE [LARGE SCALE GENOMIC DNA]</scope>
    <source>
        <strain evidence="1 2">MPI-SDFR-AT-0079</strain>
    </source>
</reference>
<proteinExistence type="predicted"/>